<dbReference type="EMBL" id="AOLP01000011">
    <property type="protein sequence ID" value="EMA04772.1"/>
    <property type="molecule type" value="Genomic_DNA"/>
</dbReference>
<feature type="compositionally biased region" description="Low complexity" evidence="1">
    <location>
        <begin position="16"/>
        <end position="42"/>
    </location>
</feature>
<dbReference type="PATRIC" id="fig|662478.6.peg.2075"/>
<reference evidence="3 4" key="1">
    <citation type="journal article" date="2014" name="PLoS Genet.">
        <title>Phylogenetically driven sequencing of extremely halophilic archaea reveals strategies for static and dynamic osmo-response.</title>
        <authorList>
            <person name="Becker E.A."/>
            <person name="Seitzer P.M."/>
            <person name="Tritt A."/>
            <person name="Larsen D."/>
            <person name="Krusor M."/>
            <person name="Yao A.I."/>
            <person name="Wu D."/>
            <person name="Madern D."/>
            <person name="Eisen J.A."/>
            <person name="Darling A.E."/>
            <person name="Facciotti M.T."/>
        </authorList>
    </citation>
    <scope>NUCLEOTIDE SEQUENCE [LARGE SCALE GENOMIC DNA]</scope>
    <source>
        <strain evidence="3 4">ATCC 35960</strain>
    </source>
</reference>
<proteinExistence type="predicted"/>
<organism evidence="3 4">
    <name type="scientific">Haloferax denitrificans ATCC 35960</name>
    <dbReference type="NCBI Taxonomy" id="662478"/>
    <lineage>
        <taxon>Archaea</taxon>
        <taxon>Methanobacteriati</taxon>
        <taxon>Methanobacteriota</taxon>
        <taxon>Stenosarchaea group</taxon>
        <taxon>Halobacteria</taxon>
        <taxon>Halobacteriales</taxon>
        <taxon>Haloferacaceae</taxon>
        <taxon>Haloferax</taxon>
    </lineage>
</organism>
<accession>M0J6K4</accession>
<feature type="domain" description="Ig-like" evidence="2">
    <location>
        <begin position="70"/>
        <end position="146"/>
    </location>
</feature>
<dbReference type="AlphaFoldDB" id="M0J6K4"/>
<dbReference type="RefSeq" id="WP_004969345.1">
    <property type="nucleotide sequence ID" value="NZ_AOLP01000011.1"/>
</dbReference>
<evidence type="ECO:0000313" key="4">
    <source>
        <dbReference type="Proteomes" id="UP000011553"/>
    </source>
</evidence>
<dbReference type="PROSITE" id="PS51257">
    <property type="entry name" value="PROKAR_LIPOPROTEIN"/>
    <property type="match status" value="1"/>
</dbReference>
<name>M0J6K4_9EURY</name>
<keyword evidence="4" id="KW-1185">Reference proteome</keyword>
<dbReference type="Proteomes" id="UP000011553">
    <property type="component" value="Unassembled WGS sequence"/>
</dbReference>
<protein>
    <recommendedName>
        <fullName evidence="2">Ig-like domain-containing protein</fullName>
    </recommendedName>
</protein>
<feature type="compositionally biased region" description="Polar residues" evidence="1">
    <location>
        <begin position="43"/>
        <end position="56"/>
    </location>
</feature>
<comment type="caution">
    <text evidence="3">The sequence shown here is derived from an EMBL/GenBank/DDBJ whole genome shotgun (WGS) entry which is preliminary data.</text>
</comment>
<dbReference type="Pfam" id="PF25942">
    <property type="entry name" value="Ig_halo"/>
    <property type="match status" value="2"/>
</dbReference>
<evidence type="ECO:0000256" key="1">
    <source>
        <dbReference type="SAM" id="MobiDB-lite"/>
    </source>
</evidence>
<feature type="domain" description="Ig-like" evidence="2">
    <location>
        <begin position="186"/>
        <end position="270"/>
    </location>
</feature>
<feature type="region of interest" description="Disordered" evidence="1">
    <location>
        <begin position="368"/>
        <end position="396"/>
    </location>
</feature>
<evidence type="ECO:0000313" key="3">
    <source>
        <dbReference type="EMBL" id="EMA04772.1"/>
    </source>
</evidence>
<evidence type="ECO:0000259" key="2">
    <source>
        <dbReference type="Pfam" id="PF25942"/>
    </source>
</evidence>
<feature type="region of interest" description="Disordered" evidence="1">
    <location>
        <begin position="16"/>
        <end position="69"/>
    </location>
</feature>
<dbReference type="InterPro" id="IPR058929">
    <property type="entry name" value="Ig_halo"/>
</dbReference>
<gene>
    <name evidence="3" type="ORF">C438_10703</name>
</gene>
<sequence length="396" mass="41352">MKRRALLSTVAGSALGLAGGCLSDTDAPTETPANPQNTTATTDGPTESDTPESGSESGAGLSVVNEDDEPHALSVRVADGDETRVDSSLDVGAGPGYGRNVANDLVDDGRYRVVAELDAGATLDYEWTVTNETRRLELVVTSDAGLEPRQRVTPTLDDADLPYSVPGAADIFSPPTAGIRNRSDADARLTVAIEHDGTRFLEHAFDAATDREISTPALVESHGTYEVFVEADDGRTATHEWHIPETWAWPMLAVLVADDGSLRVGCAWPTTASIRVQNVAETEREVTLTLVRPDDADAGGDDAGGTGTGSEDAVVTETTQTVPPGESNVSVDVPIGDEYELTVETPAGSETVDYPACYCRSTDVTATVGGDSAGASNGGDDGNDGPSVESFQYVCE</sequence>